<dbReference type="Proteomes" id="UP000011991">
    <property type="component" value="Unassembled WGS sequence"/>
</dbReference>
<accession>M5RGA8</accession>
<keyword evidence="2" id="KW-1185">Reference proteome</keyword>
<dbReference type="AlphaFoldDB" id="M5RGA8"/>
<gene>
    <name evidence="1" type="ORF">RMSM_04921</name>
</gene>
<evidence type="ECO:0000313" key="2">
    <source>
        <dbReference type="Proteomes" id="UP000011991"/>
    </source>
</evidence>
<reference evidence="1 2" key="1">
    <citation type="journal article" date="2013" name="Mar. Genomics">
        <title>Expression of sulfatases in Rhodopirellula baltica and the diversity of sulfatases in the genus Rhodopirellula.</title>
        <authorList>
            <person name="Wegner C.E."/>
            <person name="Richter-Heitmann T."/>
            <person name="Klindworth A."/>
            <person name="Klockow C."/>
            <person name="Richter M."/>
            <person name="Achstetter T."/>
            <person name="Glockner F.O."/>
            <person name="Harder J."/>
        </authorList>
    </citation>
    <scope>NUCLEOTIDE SEQUENCE [LARGE SCALE GENOMIC DNA]</scope>
    <source>
        <strain evidence="1 2">SM1</strain>
    </source>
</reference>
<sequence length="62" mass="6713">MAACDSLPDPIGQGSFGLSKFPTVILTVIRSSSKRVVRLRRANGSNWGGRLPDGLEFCHPRS</sequence>
<protein>
    <submittedName>
        <fullName evidence="1">Uncharacterized protein</fullName>
    </submittedName>
</protein>
<organism evidence="1 2">
    <name type="scientific">Rhodopirellula maiorica SM1</name>
    <dbReference type="NCBI Taxonomy" id="1265738"/>
    <lineage>
        <taxon>Bacteria</taxon>
        <taxon>Pseudomonadati</taxon>
        <taxon>Planctomycetota</taxon>
        <taxon>Planctomycetia</taxon>
        <taxon>Pirellulales</taxon>
        <taxon>Pirellulaceae</taxon>
        <taxon>Novipirellula</taxon>
    </lineage>
</organism>
<dbReference type="EMBL" id="ANOG01000699">
    <property type="protein sequence ID" value="EMI18171.1"/>
    <property type="molecule type" value="Genomic_DNA"/>
</dbReference>
<dbReference type="PATRIC" id="fig|1265738.3.peg.4942"/>
<name>M5RGA8_9BACT</name>
<proteinExistence type="predicted"/>
<comment type="caution">
    <text evidence="1">The sequence shown here is derived from an EMBL/GenBank/DDBJ whole genome shotgun (WGS) entry which is preliminary data.</text>
</comment>
<evidence type="ECO:0000313" key="1">
    <source>
        <dbReference type="EMBL" id="EMI18171.1"/>
    </source>
</evidence>